<keyword evidence="5" id="KW-0597">Phosphoprotein</keyword>
<dbReference type="InterPro" id="IPR036890">
    <property type="entry name" value="HATPase_C_sf"/>
</dbReference>
<evidence type="ECO:0000313" key="17">
    <source>
        <dbReference type="EMBL" id="MCY9691344.1"/>
    </source>
</evidence>
<dbReference type="SMART" id="SM00304">
    <property type="entry name" value="HAMP"/>
    <property type="match status" value="1"/>
</dbReference>
<evidence type="ECO:0000256" key="8">
    <source>
        <dbReference type="ARBA" id="ARBA00022741"/>
    </source>
</evidence>
<dbReference type="Proteomes" id="UP001527099">
    <property type="component" value="Unassembled WGS sequence"/>
</dbReference>
<evidence type="ECO:0000259" key="15">
    <source>
        <dbReference type="PROSITE" id="PS50109"/>
    </source>
</evidence>
<dbReference type="SUPFAM" id="SSF158472">
    <property type="entry name" value="HAMP domain-like"/>
    <property type="match status" value="1"/>
</dbReference>
<keyword evidence="11 14" id="KW-1133">Transmembrane helix</keyword>
<comment type="subcellular location">
    <subcellularLocation>
        <location evidence="2">Cell membrane</location>
        <topology evidence="2">Multi-pass membrane protein</topology>
    </subcellularLocation>
</comment>
<dbReference type="CDD" id="cd06225">
    <property type="entry name" value="HAMP"/>
    <property type="match status" value="1"/>
</dbReference>
<dbReference type="InterPro" id="IPR050398">
    <property type="entry name" value="HssS/ArlS-like"/>
</dbReference>
<evidence type="ECO:0000256" key="7">
    <source>
        <dbReference type="ARBA" id="ARBA00022692"/>
    </source>
</evidence>
<evidence type="ECO:0000256" key="2">
    <source>
        <dbReference type="ARBA" id="ARBA00004651"/>
    </source>
</evidence>
<dbReference type="InterPro" id="IPR003660">
    <property type="entry name" value="HAMP_dom"/>
</dbReference>
<evidence type="ECO:0000256" key="4">
    <source>
        <dbReference type="ARBA" id="ARBA00022475"/>
    </source>
</evidence>
<dbReference type="EC" id="2.7.13.3" evidence="3"/>
<keyword evidence="10" id="KW-0067">ATP-binding</keyword>
<evidence type="ECO:0000259" key="16">
    <source>
        <dbReference type="PROSITE" id="PS50885"/>
    </source>
</evidence>
<keyword evidence="6" id="KW-0808">Transferase</keyword>
<dbReference type="SMART" id="SM00388">
    <property type="entry name" value="HisKA"/>
    <property type="match status" value="1"/>
</dbReference>
<dbReference type="RefSeq" id="WP_127528170.1">
    <property type="nucleotide sequence ID" value="NZ_JAMDMW010000074.1"/>
</dbReference>
<dbReference type="InterPro" id="IPR003594">
    <property type="entry name" value="HATPase_dom"/>
</dbReference>
<feature type="domain" description="HAMP" evidence="16">
    <location>
        <begin position="186"/>
        <end position="238"/>
    </location>
</feature>
<dbReference type="Pfam" id="PF00672">
    <property type="entry name" value="HAMP"/>
    <property type="match status" value="1"/>
</dbReference>
<feature type="domain" description="Histidine kinase" evidence="15">
    <location>
        <begin position="253"/>
        <end position="470"/>
    </location>
</feature>
<evidence type="ECO:0000256" key="12">
    <source>
        <dbReference type="ARBA" id="ARBA00023012"/>
    </source>
</evidence>
<dbReference type="Gene3D" id="1.10.287.130">
    <property type="match status" value="1"/>
</dbReference>
<feature type="transmembrane region" description="Helical" evidence="14">
    <location>
        <begin position="118"/>
        <end position="136"/>
    </location>
</feature>
<gene>
    <name evidence="17" type="ORF">M5X19_00130</name>
</gene>
<evidence type="ECO:0000256" key="5">
    <source>
        <dbReference type="ARBA" id="ARBA00022553"/>
    </source>
</evidence>
<comment type="catalytic activity">
    <reaction evidence="1">
        <text>ATP + protein L-histidine = ADP + protein N-phospho-L-histidine.</text>
        <dbReference type="EC" id="2.7.13.3"/>
    </reaction>
</comment>
<dbReference type="PANTHER" id="PTHR45528:SF1">
    <property type="entry name" value="SENSOR HISTIDINE KINASE CPXA"/>
    <property type="match status" value="1"/>
</dbReference>
<keyword evidence="12" id="KW-0902">Two-component regulatory system</keyword>
<dbReference type="SUPFAM" id="SSF47384">
    <property type="entry name" value="Homodimeric domain of signal transducing histidine kinase"/>
    <property type="match status" value="1"/>
</dbReference>
<keyword evidence="8" id="KW-0547">Nucleotide-binding</keyword>
<keyword evidence="18" id="KW-1185">Reference proteome</keyword>
<feature type="transmembrane region" description="Helical" evidence="14">
    <location>
        <begin position="157"/>
        <end position="180"/>
    </location>
</feature>
<accession>A0ABT4G592</accession>
<evidence type="ECO:0000256" key="10">
    <source>
        <dbReference type="ARBA" id="ARBA00022840"/>
    </source>
</evidence>
<reference evidence="17 18" key="1">
    <citation type="submission" date="2022-05" db="EMBL/GenBank/DDBJ databases">
        <title>Genome Sequencing of Bee-Associated Microbes.</title>
        <authorList>
            <person name="Dunlap C."/>
        </authorList>
    </citation>
    <scope>NUCLEOTIDE SEQUENCE [LARGE SCALE GENOMIC DNA]</scope>
    <source>
        <strain evidence="17 18">NRRL B-14421</strain>
    </source>
</reference>
<dbReference type="SUPFAM" id="SSF55874">
    <property type="entry name" value="ATPase domain of HSP90 chaperone/DNA topoisomerase II/histidine kinase"/>
    <property type="match status" value="1"/>
</dbReference>
<name>A0ABT4G592_9BACL</name>
<evidence type="ECO:0000256" key="11">
    <source>
        <dbReference type="ARBA" id="ARBA00022989"/>
    </source>
</evidence>
<keyword evidence="9 17" id="KW-0418">Kinase</keyword>
<evidence type="ECO:0000256" key="14">
    <source>
        <dbReference type="SAM" id="Phobius"/>
    </source>
</evidence>
<evidence type="ECO:0000256" key="13">
    <source>
        <dbReference type="ARBA" id="ARBA00023136"/>
    </source>
</evidence>
<dbReference type="CDD" id="cd00082">
    <property type="entry name" value="HisKA"/>
    <property type="match status" value="1"/>
</dbReference>
<dbReference type="PROSITE" id="PS50109">
    <property type="entry name" value="HIS_KIN"/>
    <property type="match status" value="1"/>
</dbReference>
<dbReference type="PROSITE" id="PS50885">
    <property type="entry name" value="HAMP"/>
    <property type="match status" value="1"/>
</dbReference>
<proteinExistence type="predicted"/>
<evidence type="ECO:0000256" key="3">
    <source>
        <dbReference type="ARBA" id="ARBA00012438"/>
    </source>
</evidence>
<dbReference type="InterPro" id="IPR003661">
    <property type="entry name" value="HisK_dim/P_dom"/>
</dbReference>
<dbReference type="SMART" id="SM00387">
    <property type="entry name" value="HATPase_c"/>
    <property type="match status" value="1"/>
</dbReference>
<dbReference type="PRINTS" id="PR00344">
    <property type="entry name" value="BCTRLSENSOR"/>
</dbReference>
<dbReference type="Gene3D" id="6.10.340.10">
    <property type="match status" value="1"/>
</dbReference>
<keyword evidence="4" id="KW-1003">Cell membrane</keyword>
<dbReference type="GO" id="GO:0016301">
    <property type="term" value="F:kinase activity"/>
    <property type="evidence" value="ECO:0007669"/>
    <property type="project" value="UniProtKB-KW"/>
</dbReference>
<dbReference type="EMBL" id="JAMDMX010000001">
    <property type="protein sequence ID" value="MCY9691344.1"/>
    <property type="molecule type" value="Genomic_DNA"/>
</dbReference>
<evidence type="ECO:0000256" key="1">
    <source>
        <dbReference type="ARBA" id="ARBA00000085"/>
    </source>
</evidence>
<evidence type="ECO:0000256" key="6">
    <source>
        <dbReference type="ARBA" id="ARBA00022679"/>
    </source>
</evidence>
<comment type="caution">
    <text evidence="17">The sequence shown here is derived from an EMBL/GenBank/DDBJ whole genome shotgun (WGS) entry which is preliminary data.</text>
</comment>
<evidence type="ECO:0000256" key="9">
    <source>
        <dbReference type="ARBA" id="ARBA00022777"/>
    </source>
</evidence>
<dbReference type="PANTHER" id="PTHR45528">
    <property type="entry name" value="SENSOR HISTIDINE KINASE CPXA"/>
    <property type="match status" value="1"/>
</dbReference>
<dbReference type="Gene3D" id="3.30.565.10">
    <property type="entry name" value="Histidine kinase-like ATPase, C-terminal domain"/>
    <property type="match status" value="1"/>
</dbReference>
<sequence length="470" mass="52355">MSRQIIKLANVRGMMIRHYVILAVALSLAGSVIVFYLFYGLEKNYDDSLTNLVQARDVVEAQDLGPIIKRISEYGGWVEVLNDKKEVVQTLGKEKESIGGYTEDQLQQFLANDPNSDFYYSIAPLTGGGPSGYYLLKLPMELVDGNHIVNPTQQNRGIALYLATAIGAFAAVTVLFIWGYSRITSARINRPLEQLHAGMQEVMGGNYGARLHFDAAYEFQSIRDTFNYMVDKLQLADQEKKAYENARHQLLSDLAHDLRTPLSTIGGFAAALRDGMVPQQEKQLSYLTAIAQKSERMNELIDSLFDYTILNQTSFTLDLVQTDLCEVVREVAAEHYAELEEKNFTVICSIPEEPLIHLLDLKHFKRALANLIVNAIKYNPTGTTFRIRLEGNCAGGSLLEIADNGIGIEASLWPVVFDAFVRGDHARHSSGTGLGLAICRRIVELHEGTISLAASESERTVFRIWLPNTA</sequence>
<dbReference type="InterPro" id="IPR036097">
    <property type="entry name" value="HisK_dim/P_sf"/>
</dbReference>
<dbReference type="InterPro" id="IPR005467">
    <property type="entry name" value="His_kinase_dom"/>
</dbReference>
<keyword evidence="7 14" id="KW-0812">Transmembrane</keyword>
<dbReference type="InterPro" id="IPR004358">
    <property type="entry name" value="Sig_transdc_His_kin-like_C"/>
</dbReference>
<evidence type="ECO:0000313" key="18">
    <source>
        <dbReference type="Proteomes" id="UP001527099"/>
    </source>
</evidence>
<feature type="transmembrane region" description="Helical" evidence="14">
    <location>
        <begin position="20"/>
        <end position="39"/>
    </location>
</feature>
<dbReference type="Pfam" id="PF02518">
    <property type="entry name" value="HATPase_c"/>
    <property type="match status" value="1"/>
</dbReference>
<organism evidence="17 18">
    <name type="scientific">Paenibacillus alginolyticus</name>
    <dbReference type="NCBI Taxonomy" id="59839"/>
    <lineage>
        <taxon>Bacteria</taxon>
        <taxon>Bacillati</taxon>
        <taxon>Bacillota</taxon>
        <taxon>Bacilli</taxon>
        <taxon>Bacillales</taxon>
        <taxon>Paenibacillaceae</taxon>
        <taxon>Paenibacillus</taxon>
    </lineage>
</organism>
<dbReference type="CDD" id="cd00075">
    <property type="entry name" value="HATPase"/>
    <property type="match status" value="1"/>
</dbReference>
<protein>
    <recommendedName>
        <fullName evidence="3">histidine kinase</fullName>
        <ecNumber evidence="3">2.7.13.3</ecNumber>
    </recommendedName>
</protein>
<dbReference type="Pfam" id="PF00512">
    <property type="entry name" value="HisKA"/>
    <property type="match status" value="1"/>
</dbReference>
<keyword evidence="13 14" id="KW-0472">Membrane</keyword>